<dbReference type="Pfam" id="PF07949">
    <property type="entry name" value="YbbR"/>
    <property type="match status" value="1"/>
</dbReference>
<gene>
    <name evidence="1" type="ORF">Ga0123461_2150</name>
</gene>
<keyword evidence="2" id="KW-1185">Reference proteome</keyword>
<sequence>MVLMGFLRSYKLHLWAMIISVALWLQVHGQGEGSASLEVPLQVEGLPADMVIVNDLPDHVRVTVKGLQSRLKDLRQKALTMPLDVSDITTPGVVARSLQLTALAVPAGVRIEKVQPDRIELQVDRVITRSMPLHAHFELPEGWKVRLVSIVPIEVELAGPEVWLDSLSKVETTPIRPELKNGLFRVKTGVESPSGKAIRLVDSKVEIEVKGELLQIEAPVIPNDLTGGKK</sequence>
<evidence type="ECO:0000313" key="2">
    <source>
        <dbReference type="Proteomes" id="UP000231701"/>
    </source>
</evidence>
<dbReference type="KEGG" id="maes:Ga0123461_2150"/>
<dbReference type="InterPro" id="IPR053154">
    <property type="entry name" value="c-di-AMP_regulator"/>
</dbReference>
<dbReference type="Gene3D" id="2.170.120.30">
    <property type="match status" value="1"/>
</dbReference>
<dbReference type="Proteomes" id="UP000231701">
    <property type="component" value="Chromosome"/>
</dbReference>
<name>A0A2K8L8F7_MARES</name>
<evidence type="ECO:0000313" key="1">
    <source>
        <dbReference type="EMBL" id="ATX80556.1"/>
    </source>
</evidence>
<dbReference type="AlphaFoldDB" id="A0A2K8L8F7"/>
<dbReference type="InterPro" id="IPR012505">
    <property type="entry name" value="YbbR"/>
</dbReference>
<dbReference type="PANTHER" id="PTHR37804:SF1">
    <property type="entry name" value="CDAA REGULATORY PROTEIN CDAR"/>
    <property type="match status" value="1"/>
</dbReference>
<proteinExistence type="predicted"/>
<protein>
    <submittedName>
        <fullName evidence="1">YbbR-like protein</fullName>
    </submittedName>
</protein>
<organism evidence="1 2">
    <name type="scientific">Mariprofundus aestuarium</name>
    <dbReference type="NCBI Taxonomy" id="1921086"/>
    <lineage>
        <taxon>Bacteria</taxon>
        <taxon>Pseudomonadati</taxon>
        <taxon>Pseudomonadota</taxon>
        <taxon>Candidatius Mariprofundia</taxon>
        <taxon>Mariprofundales</taxon>
        <taxon>Mariprofundaceae</taxon>
        <taxon>Mariprofundus</taxon>
    </lineage>
</organism>
<accession>A0A2K8L8F7</accession>
<reference evidence="1 2" key="1">
    <citation type="submission" date="2016-12" db="EMBL/GenBank/DDBJ databases">
        <title>Isolation and genomic insights into novel planktonic Zetaproteobacteria from stratified waters of the Chesapeake Bay.</title>
        <authorList>
            <person name="McAllister S.M."/>
            <person name="Kato S."/>
            <person name="Chan C.S."/>
            <person name="Chiu B.K."/>
            <person name="Field E.K."/>
        </authorList>
    </citation>
    <scope>NUCLEOTIDE SEQUENCE [LARGE SCALE GENOMIC DNA]</scope>
    <source>
        <strain evidence="1 2">CP-5</strain>
    </source>
</reference>
<dbReference type="OrthoDB" id="5291949at2"/>
<dbReference type="EMBL" id="CP018799">
    <property type="protein sequence ID" value="ATX80556.1"/>
    <property type="molecule type" value="Genomic_DNA"/>
</dbReference>
<dbReference type="PANTHER" id="PTHR37804">
    <property type="entry name" value="CDAA REGULATORY PROTEIN CDAR"/>
    <property type="match status" value="1"/>
</dbReference>